<feature type="compositionally biased region" description="Low complexity" evidence="7">
    <location>
        <begin position="163"/>
        <end position="173"/>
    </location>
</feature>
<dbReference type="PANTHER" id="PTHR11467:SF131">
    <property type="entry name" value="HISTONE H1"/>
    <property type="match status" value="1"/>
</dbReference>
<dbReference type="EMBL" id="AMZH03013508">
    <property type="protein sequence ID" value="RRT49148.1"/>
    <property type="molecule type" value="Genomic_DNA"/>
</dbReference>
<dbReference type="InterPro" id="IPR005819">
    <property type="entry name" value="H1/H5"/>
</dbReference>
<gene>
    <name evidence="9" type="ORF">B296_00026988</name>
</gene>
<dbReference type="InterPro" id="IPR005818">
    <property type="entry name" value="Histone_H1/H5_H15"/>
</dbReference>
<feature type="region of interest" description="Disordered" evidence="7">
    <location>
        <begin position="1"/>
        <end position="39"/>
    </location>
</feature>
<organism evidence="9 10">
    <name type="scientific">Ensete ventricosum</name>
    <name type="common">Abyssinian banana</name>
    <name type="synonym">Musa ensete</name>
    <dbReference type="NCBI Taxonomy" id="4639"/>
    <lineage>
        <taxon>Eukaryota</taxon>
        <taxon>Viridiplantae</taxon>
        <taxon>Streptophyta</taxon>
        <taxon>Embryophyta</taxon>
        <taxon>Tracheophyta</taxon>
        <taxon>Spermatophyta</taxon>
        <taxon>Magnoliopsida</taxon>
        <taxon>Liliopsida</taxon>
        <taxon>Zingiberales</taxon>
        <taxon>Musaceae</taxon>
        <taxon>Ensete</taxon>
    </lineage>
</organism>
<feature type="region of interest" description="Disordered" evidence="7">
    <location>
        <begin position="125"/>
        <end position="212"/>
    </location>
</feature>
<dbReference type="GO" id="GO:0003690">
    <property type="term" value="F:double-stranded DNA binding"/>
    <property type="evidence" value="ECO:0007669"/>
    <property type="project" value="TreeGrafter"/>
</dbReference>
<dbReference type="Pfam" id="PF00538">
    <property type="entry name" value="Linker_histone"/>
    <property type="match status" value="1"/>
</dbReference>
<dbReference type="GO" id="GO:0000786">
    <property type="term" value="C:nucleosome"/>
    <property type="evidence" value="ECO:0007669"/>
    <property type="project" value="InterPro"/>
</dbReference>
<evidence type="ECO:0000256" key="4">
    <source>
        <dbReference type="ARBA" id="ARBA00023125"/>
    </source>
</evidence>
<name>A0A426YBS8_ENSVE</name>
<evidence type="ECO:0000256" key="5">
    <source>
        <dbReference type="ARBA" id="ARBA00023242"/>
    </source>
</evidence>
<dbReference type="Proteomes" id="UP000287651">
    <property type="component" value="Unassembled WGS sequence"/>
</dbReference>
<comment type="subcellular location">
    <subcellularLocation>
        <location evidence="2">Chromosome</location>
    </subcellularLocation>
    <subcellularLocation>
        <location evidence="1 6">Nucleus</location>
    </subcellularLocation>
</comment>
<dbReference type="PANTHER" id="PTHR11467">
    <property type="entry name" value="HISTONE H1"/>
    <property type="match status" value="1"/>
</dbReference>
<dbReference type="GO" id="GO:0030261">
    <property type="term" value="P:chromosome condensation"/>
    <property type="evidence" value="ECO:0007669"/>
    <property type="project" value="TreeGrafter"/>
</dbReference>
<keyword evidence="4 6" id="KW-0238">DNA-binding</keyword>
<sequence>MAYEKPVVGSLQVGAKPAKTKKAKTTTEPKAKKPAAHPPYAEMIKEAITVLKERSGSSLYAIGKFIEDKHRAHLPSNFRKIVLLQLKRLAASGKLTKVKGSYKLSSASAPVKTRPVVAPKKPVIAPAKPKAKSKPAVVAKPKAKTAAVRPKVAAKRKSPAKPNPKSAASPPKAAAKHAPGRVAVGLTRSGNAKAPKAANSAVMKPTAKKAKK</sequence>
<evidence type="ECO:0000313" key="9">
    <source>
        <dbReference type="EMBL" id="RRT49148.1"/>
    </source>
</evidence>
<evidence type="ECO:0000313" key="10">
    <source>
        <dbReference type="Proteomes" id="UP000287651"/>
    </source>
</evidence>
<comment type="similarity">
    <text evidence="6">Belongs to the histone H1/H5 family.</text>
</comment>
<dbReference type="Gene3D" id="1.10.10.10">
    <property type="entry name" value="Winged helix-like DNA-binding domain superfamily/Winged helix DNA-binding domain"/>
    <property type="match status" value="1"/>
</dbReference>
<evidence type="ECO:0000256" key="1">
    <source>
        <dbReference type="ARBA" id="ARBA00004123"/>
    </source>
</evidence>
<dbReference type="AlphaFoldDB" id="A0A426YBS8"/>
<keyword evidence="3 6" id="KW-0158">Chromosome</keyword>
<keyword evidence="5 6" id="KW-0539">Nucleus</keyword>
<accession>A0A426YBS8</accession>
<dbReference type="InterPro" id="IPR036388">
    <property type="entry name" value="WH-like_DNA-bd_sf"/>
</dbReference>
<reference evidence="9 10" key="1">
    <citation type="journal article" date="2014" name="Agronomy (Basel)">
        <title>A Draft Genome Sequence for Ensete ventricosum, the Drought-Tolerant Tree Against Hunger.</title>
        <authorList>
            <person name="Harrison J."/>
            <person name="Moore K.A."/>
            <person name="Paszkiewicz K."/>
            <person name="Jones T."/>
            <person name="Grant M."/>
            <person name="Ambacheew D."/>
            <person name="Muzemil S."/>
            <person name="Studholme D.J."/>
        </authorList>
    </citation>
    <scope>NUCLEOTIDE SEQUENCE [LARGE SCALE GENOMIC DNA]</scope>
</reference>
<dbReference type="PROSITE" id="PS51504">
    <property type="entry name" value="H15"/>
    <property type="match status" value="1"/>
</dbReference>
<evidence type="ECO:0000256" key="7">
    <source>
        <dbReference type="SAM" id="MobiDB-lite"/>
    </source>
</evidence>
<dbReference type="CDD" id="cd00073">
    <property type="entry name" value="H15"/>
    <property type="match status" value="1"/>
</dbReference>
<dbReference type="GO" id="GO:0006334">
    <property type="term" value="P:nucleosome assembly"/>
    <property type="evidence" value="ECO:0007669"/>
    <property type="project" value="InterPro"/>
</dbReference>
<comment type="caution">
    <text evidence="9">The sequence shown here is derived from an EMBL/GenBank/DDBJ whole genome shotgun (WGS) entry which is preliminary data.</text>
</comment>
<dbReference type="PRINTS" id="PR00624">
    <property type="entry name" value="HISTONEH5"/>
</dbReference>
<proteinExistence type="inferred from homology"/>
<dbReference type="SUPFAM" id="SSF46785">
    <property type="entry name" value="Winged helix' DNA-binding domain"/>
    <property type="match status" value="1"/>
</dbReference>
<evidence type="ECO:0000256" key="6">
    <source>
        <dbReference type="RuleBase" id="RU003894"/>
    </source>
</evidence>
<dbReference type="GO" id="GO:0045910">
    <property type="term" value="P:negative regulation of DNA recombination"/>
    <property type="evidence" value="ECO:0007669"/>
    <property type="project" value="TreeGrafter"/>
</dbReference>
<dbReference type="SMART" id="SM00526">
    <property type="entry name" value="H15"/>
    <property type="match status" value="1"/>
</dbReference>
<evidence type="ECO:0000256" key="3">
    <source>
        <dbReference type="ARBA" id="ARBA00022454"/>
    </source>
</evidence>
<dbReference type="GO" id="GO:0005634">
    <property type="term" value="C:nucleus"/>
    <property type="evidence" value="ECO:0007669"/>
    <property type="project" value="UniProtKB-SubCell"/>
</dbReference>
<evidence type="ECO:0000256" key="2">
    <source>
        <dbReference type="ARBA" id="ARBA00004286"/>
    </source>
</evidence>
<evidence type="ECO:0000259" key="8">
    <source>
        <dbReference type="PROSITE" id="PS51504"/>
    </source>
</evidence>
<dbReference type="GO" id="GO:0031492">
    <property type="term" value="F:nucleosomal DNA binding"/>
    <property type="evidence" value="ECO:0007669"/>
    <property type="project" value="TreeGrafter"/>
</dbReference>
<protein>
    <recommendedName>
        <fullName evidence="8">H15 domain-containing protein</fullName>
    </recommendedName>
</protein>
<feature type="domain" description="H15" evidence="8">
    <location>
        <begin position="36"/>
        <end position="106"/>
    </location>
</feature>
<dbReference type="GO" id="GO:0030527">
    <property type="term" value="F:structural constituent of chromatin"/>
    <property type="evidence" value="ECO:0007669"/>
    <property type="project" value="InterPro"/>
</dbReference>
<dbReference type="InterPro" id="IPR036390">
    <property type="entry name" value="WH_DNA-bd_sf"/>
</dbReference>
<feature type="compositionally biased region" description="Low complexity" evidence="7">
    <location>
        <begin position="125"/>
        <end position="151"/>
    </location>
</feature>